<evidence type="ECO:0000313" key="2">
    <source>
        <dbReference type="EMBL" id="BAU89230.1"/>
    </source>
</evidence>
<evidence type="ECO:0000256" key="1">
    <source>
        <dbReference type="SAM" id="MobiDB-lite"/>
    </source>
</evidence>
<proteinExistence type="predicted"/>
<reference evidence="2 3" key="1">
    <citation type="journal article" date="2016" name="Genome Announc.">
        <title>Complete Genome Sequence of Methylobacterium populi P-1M, Isolated from Pink-Pigmented Household Biofilm.</title>
        <authorList>
            <person name="Morohoshi T."/>
            <person name="Ikeda T."/>
        </authorList>
    </citation>
    <scope>NUCLEOTIDE SEQUENCE [LARGE SCALE GENOMIC DNA]</scope>
    <source>
        <strain evidence="2 3">P-1M</strain>
    </source>
</reference>
<feature type="compositionally biased region" description="Basic residues" evidence="1">
    <location>
        <begin position="77"/>
        <end position="100"/>
    </location>
</feature>
<dbReference type="Proteomes" id="UP000218288">
    <property type="component" value="Chromosome"/>
</dbReference>
<gene>
    <name evidence="2" type="ORF">MPPM_0625</name>
</gene>
<protein>
    <submittedName>
        <fullName evidence="2">Uncharacterized protein</fullName>
    </submittedName>
</protein>
<dbReference type="AlphaFoldDB" id="A0A160PDE4"/>
<accession>A0A160PDE4</accession>
<dbReference type="EMBL" id="AP014809">
    <property type="protein sequence ID" value="BAU89230.1"/>
    <property type="molecule type" value="Genomic_DNA"/>
</dbReference>
<organism evidence="2 3">
    <name type="scientific">Methylorubrum populi</name>
    <dbReference type="NCBI Taxonomy" id="223967"/>
    <lineage>
        <taxon>Bacteria</taxon>
        <taxon>Pseudomonadati</taxon>
        <taxon>Pseudomonadota</taxon>
        <taxon>Alphaproteobacteria</taxon>
        <taxon>Hyphomicrobiales</taxon>
        <taxon>Methylobacteriaceae</taxon>
        <taxon>Methylorubrum</taxon>
    </lineage>
</organism>
<feature type="region of interest" description="Disordered" evidence="1">
    <location>
        <begin position="70"/>
        <end position="100"/>
    </location>
</feature>
<evidence type="ECO:0000313" key="3">
    <source>
        <dbReference type="Proteomes" id="UP000218288"/>
    </source>
</evidence>
<sequence length="100" mass="10385">MKRVDGGGGAIDGNADSVETLGKPGEQIVGLGQAGAFAEQPIADANAGLKGSERDVLGFRSVGKSRRRWSRGVGVAHRGKVGPRIAKARLRAGHAMRRTP</sequence>
<name>A0A160PDE4_9HYPH</name>